<dbReference type="GO" id="GO:0016740">
    <property type="term" value="F:transferase activity"/>
    <property type="evidence" value="ECO:0007669"/>
    <property type="project" value="UniProtKB-KW"/>
</dbReference>
<dbReference type="Proteomes" id="UP000436088">
    <property type="component" value="Unassembled WGS sequence"/>
</dbReference>
<accession>A0A6A2X2R7</accession>
<dbReference type="AlphaFoldDB" id="A0A6A2X2R7"/>
<reference evidence="1" key="1">
    <citation type="submission" date="2019-09" db="EMBL/GenBank/DDBJ databases">
        <title>Draft genome information of white flower Hibiscus syriacus.</title>
        <authorList>
            <person name="Kim Y.-M."/>
        </authorList>
    </citation>
    <scope>NUCLEOTIDE SEQUENCE [LARGE SCALE GENOMIC DNA]</scope>
    <source>
        <strain evidence="1">YM2019G1</strain>
    </source>
</reference>
<comment type="caution">
    <text evidence="1">The sequence shown here is derived from an EMBL/GenBank/DDBJ whole genome shotgun (WGS) entry which is preliminary data.</text>
</comment>
<evidence type="ECO:0000313" key="1">
    <source>
        <dbReference type="EMBL" id="KAE8656196.1"/>
    </source>
</evidence>
<dbReference type="PANTHER" id="PTHR47213">
    <property type="entry name" value="OS07G0567300 PROTEIN"/>
    <property type="match status" value="1"/>
</dbReference>
<gene>
    <name evidence="1" type="ORF">F3Y22_tig00117005pilonHSYRG00100</name>
</gene>
<name>A0A6A2X2R7_HIBSY</name>
<evidence type="ECO:0000313" key="2">
    <source>
        <dbReference type="Proteomes" id="UP000436088"/>
    </source>
</evidence>
<dbReference type="PANTHER" id="PTHR47213:SF1">
    <property type="entry name" value="OS07G0567300 PROTEIN"/>
    <property type="match status" value="1"/>
</dbReference>
<dbReference type="InterPro" id="IPR044789">
    <property type="entry name" value="Put_A1-4-GlycosylTfrase_plant"/>
</dbReference>
<keyword evidence="2" id="KW-1185">Reference proteome</keyword>
<protein>
    <submittedName>
        <fullName evidence="1">Alpha 1,4-glycosyltransferase family protein, putative isoform 2</fullName>
    </submittedName>
</protein>
<sequence length="328" mass="37122">MYPHHSHVDDCNNNDAVFSTIPLLSDSEDVAAITTITSSTDDKIDELDTLEEKEITDDDIGNEVEQEEPEMTTMNKKTRSFPLGIFISTIQVGDDDKIKAAFGSDDIPLDEEVRRKMTVVESIEDALLVKKVAGRKVNPLREKWGDWFDKKSDFLRRDRMLKSNLEILNPLNNPLLQDPDGVGVTGLTRGDKMVQKGILMKESSYSGKDDLSSNSSWNESRIGKNEVNNVDLEAHKSNSEFSGNIYADGRRWGYYPGLDSRLVRHQRGLKILLAQHRDVCVLVFSETIELDFFKDSFVKDGYKVALAMPNLDELLKDTPNTRICFRVV</sequence>
<organism evidence="1 2">
    <name type="scientific">Hibiscus syriacus</name>
    <name type="common">Rose of Sharon</name>
    <dbReference type="NCBI Taxonomy" id="106335"/>
    <lineage>
        <taxon>Eukaryota</taxon>
        <taxon>Viridiplantae</taxon>
        <taxon>Streptophyta</taxon>
        <taxon>Embryophyta</taxon>
        <taxon>Tracheophyta</taxon>
        <taxon>Spermatophyta</taxon>
        <taxon>Magnoliopsida</taxon>
        <taxon>eudicotyledons</taxon>
        <taxon>Gunneridae</taxon>
        <taxon>Pentapetalae</taxon>
        <taxon>rosids</taxon>
        <taxon>malvids</taxon>
        <taxon>Malvales</taxon>
        <taxon>Malvaceae</taxon>
        <taxon>Malvoideae</taxon>
        <taxon>Hibiscus</taxon>
    </lineage>
</organism>
<proteinExistence type="predicted"/>
<dbReference type="EMBL" id="VEPZ02001768">
    <property type="protein sequence ID" value="KAE8656196.1"/>
    <property type="molecule type" value="Genomic_DNA"/>
</dbReference>